<dbReference type="EMBL" id="CM042045">
    <property type="protein sequence ID" value="KAI3683644.1"/>
    <property type="molecule type" value="Genomic_DNA"/>
</dbReference>
<evidence type="ECO:0000313" key="1">
    <source>
        <dbReference type="EMBL" id="KAI3683644.1"/>
    </source>
</evidence>
<proteinExistence type="predicted"/>
<reference evidence="2" key="1">
    <citation type="journal article" date="2022" name="Mol. Ecol. Resour.">
        <title>The genomes of chicory, endive, great burdock and yacon provide insights into Asteraceae palaeo-polyploidization history and plant inulin production.</title>
        <authorList>
            <person name="Fan W."/>
            <person name="Wang S."/>
            <person name="Wang H."/>
            <person name="Wang A."/>
            <person name="Jiang F."/>
            <person name="Liu H."/>
            <person name="Zhao H."/>
            <person name="Xu D."/>
            <person name="Zhang Y."/>
        </authorList>
    </citation>
    <scope>NUCLEOTIDE SEQUENCE [LARGE SCALE GENOMIC DNA]</scope>
    <source>
        <strain evidence="2">cv. Yunnan</strain>
    </source>
</reference>
<dbReference type="Proteomes" id="UP001056120">
    <property type="component" value="Linkage Group LG28"/>
</dbReference>
<organism evidence="1 2">
    <name type="scientific">Smallanthus sonchifolius</name>
    <dbReference type="NCBI Taxonomy" id="185202"/>
    <lineage>
        <taxon>Eukaryota</taxon>
        <taxon>Viridiplantae</taxon>
        <taxon>Streptophyta</taxon>
        <taxon>Embryophyta</taxon>
        <taxon>Tracheophyta</taxon>
        <taxon>Spermatophyta</taxon>
        <taxon>Magnoliopsida</taxon>
        <taxon>eudicotyledons</taxon>
        <taxon>Gunneridae</taxon>
        <taxon>Pentapetalae</taxon>
        <taxon>asterids</taxon>
        <taxon>campanulids</taxon>
        <taxon>Asterales</taxon>
        <taxon>Asteraceae</taxon>
        <taxon>Asteroideae</taxon>
        <taxon>Heliantheae alliance</taxon>
        <taxon>Millerieae</taxon>
        <taxon>Smallanthus</taxon>
    </lineage>
</organism>
<name>A0ACB8YFE5_9ASTR</name>
<evidence type="ECO:0000313" key="2">
    <source>
        <dbReference type="Proteomes" id="UP001056120"/>
    </source>
</evidence>
<sequence length="74" mass="8547">MTCTSSFNLVVFNNQMMQKLFVPCVSQFVQLVNNIIDIGKYFTILYGLEDNISESVLRRDDGDFYLRRLAACLN</sequence>
<accession>A0ACB8YFE5</accession>
<protein>
    <submittedName>
        <fullName evidence="1">Uncharacterized protein</fullName>
    </submittedName>
</protein>
<comment type="caution">
    <text evidence="1">The sequence shown here is derived from an EMBL/GenBank/DDBJ whole genome shotgun (WGS) entry which is preliminary data.</text>
</comment>
<reference evidence="1 2" key="2">
    <citation type="journal article" date="2022" name="Mol. Ecol. Resour.">
        <title>The genomes of chicory, endive, great burdock and yacon provide insights into Asteraceae paleo-polyploidization history and plant inulin production.</title>
        <authorList>
            <person name="Fan W."/>
            <person name="Wang S."/>
            <person name="Wang H."/>
            <person name="Wang A."/>
            <person name="Jiang F."/>
            <person name="Liu H."/>
            <person name="Zhao H."/>
            <person name="Xu D."/>
            <person name="Zhang Y."/>
        </authorList>
    </citation>
    <scope>NUCLEOTIDE SEQUENCE [LARGE SCALE GENOMIC DNA]</scope>
    <source>
        <strain evidence="2">cv. Yunnan</strain>
        <tissue evidence="1">Leaves</tissue>
    </source>
</reference>
<gene>
    <name evidence="1" type="ORF">L1987_84155</name>
</gene>
<keyword evidence="2" id="KW-1185">Reference proteome</keyword>